<evidence type="ECO:0000256" key="1">
    <source>
        <dbReference type="SAM" id="SignalP"/>
    </source>
</evidence>
<comment type="caution">
    <text evidence="3">The sequence shown here is derived from an EMBL/GenBank/DDBJ whole genome shotgun (WGS) entry which is preliminary data.</text>
</comment>
<dbReference type="AlphaFoldDB" id="A0AA37V7T3"/>
<gene>
    <name evidence="3" type="primary">lppH</name>
    <name evidence="3" type="ORF">SRL2020028_56300</name>
</gene>
<dbReference type="EMBL" id="BRXE01000136">
    <property type="protein sequence ID" value="GLB86374.1"/>
    <property type="molecule type" value="Genomic_DNA"/>
</dbReference>
<organism evidence="3 4">
    <name type="scientific">Mycobacterium kiyosense</name>
    <dbReference type="NCBI Taxonomy" id="2871094"/>
    <lineage>
        <taxon>Bacteria</taxon>
        <taxon>Bacillati</taxon>
        <taxon>Actinomycetota</taxon>
        <taxon>Actinomycetes</taxon>
        <taxon>Mycobacteriales</taxon>
        <taxon>Mycobacteriaceae</taxon>
        <taxon>Mycobacterium</taxon>
    </lineage>
</organism>
<evidence type="ECO:0000259" key="2">
    <source>
        <dbReference type="Pfam" id="PF14032"/>
    </source>
</evidence>
<feature type="domain" description="PknH-like extracellular" evidence="2">
    <location>
        <begin position="53"/>
        <end position="242"/>
    </location>
</feature>
<sequence length="247" mass="26018">MSEVRGRGKVRQQIAAVAALTGACVLLAACTNIVEGKAAPGPKAGLANQAEIPVGSLDNVLLDTSQINTVLGATSMKVWFSAKVMWDWSKNVTDIGCLAIDGAAQEKVYSGTGWTSIRGQRLDDSPDNSTNRSNLAIQAVVAFPKATDANNFYNNSVQSWKSCSNRQYSDVNNSGHETVWSVSGANNDNGMLSSAQVEQAGGGWGCQRALTVRSNVAIDIMTCKNNANGNPAVDIANQIAGRIAKLQ</sequence>
<keyword evidence="1" id="KW-0732">Signal</keyword>
<dbReference type="PROSITE" id="PS51257">
    <property type="entry name" value="PROKAR_LIPOPROTEIN"/>
    <property type="match status" value="1"/>
</dbReference>
<proteinExistence type="predicted"/>
<accession>A0AA37V7T3</accession>
<dbReference type="Proteomes" id="UP001165663">
    <property type="component" value="Unassembled WGS sequence"/>
</dbReference>
<dbReference type="Pfam" id="PF14032">
    <property type="entry name" value="PknH_C"/>
    <property type="match status" value="1"/>
</dbReference>
<dbReference type="Gene3D" id="3.40.1000.70">
    <property type="entry name" value="PknH-like extracellular domain"/>
    <property type="match status" value="1"/>
</dbReference>
<evidence type="ECO:0000313" key="4">
    <source>
        <dbReference type="Proteomes" id="UP001165663"/>
    </source>
</evidence>
<reference evidence="3" key="1">
    <citation type="submission" date="2022-07" db="EMBL/GenBank/DDBJ databases">
        <title>Mycobacterium kiyosense sp. nov., scotochromogenic slow-glowing species isolated from respiratory specimens.</title>
        <authorList>
            <person name="Fukano H."/>
            <person name="Kazumi Y."/>
            <person name="Sakagami N."/>
            <person name="Ato M."/>
            <person name="Mitarai S."/>
            <person name="Hoshino Y."/>
        </authorList>
    </citation>
    <scope>NUCLEOTIDE SEQUENCE</scope>
    <source>
        <strain evidence="3">SRL2020-028</strain>
    </source>
</reference>
<protein>
    <submittedName>
        <fullName evidence="3">Sensor domain-containing protein</fullName>
    </submittedName>
</protein>
<feature type="signal peptide" evidence="1">
    <location>
        <begin position="1"/>
        <end position="28"/>
    </location>
</feature>
<feature type="chain" id="PRO_5041241780" evidence="1">
    <location>
        <begin position="29"/>
        <end position="247"/>
    </location>
</feature>
<name>A0AA37V7T3_9MYCO</name>
<dbReference type="InterPro" id="IPR026954">
    <property type="entry name" value="PknH-like_Extracell"/>
</dbReference>
<evidence type="ECO:0000313" key="3">
    <source>
        <dbReference type="EMBL" id="GLB86374.1"/>
    </source>
</evidence>
<dbReference type="InterPro" id="IPR038232">
    <property type="entry name" value="PknH-like_Extracell_sf"/>
</dbReference>